<keyword evidence="2" id="KW-1185">Reference proteome</keyword>
<proteinExistence type="predicted"/>
<organism evidence="1 2">
    <name type="scientific">Meganyctiphanes norvegica</name>
    <name type="common">Northern krill</name>
    <name type="synonym">Thysanopoda norvegica</name>
    <dbReference type="NCBI Taxonomy" id="48144"/>
    <lineage>
        <taxon>Eukaryota</taxon>
        <taxon>Metazoa</taxon>
        <taxon>Ecdysozoa</taxon>
        <taxon>Arthropoda</taxon>
        <taxon>Crustacea</taxon>
        <taxon>Multicrustacea</taxon>
        <taxon>Malacostraca</taxon>
        <taxon>Eumalacostraca</taxon>
        <taxon>Eucarida</taxon>
        <taxon>Euphausiacea</taxon>
        <taxon>Euphausiidae</taxon>
        <taxon>Meganyctiphanes</taxon>
    </lineage>
</organism>
<comment type="caution">
    <text evidence="1">The sequence shown here is derived from an EMBL/GenBank/DDBJ whole genome shotgun (WGS) entry which is preliminary data.</text>
</comment>
<protein>
    <submittedName>
        <fullName evidence="1">Uncharacterized protein</fullName>
    </submittedName>
</protein>
<reference evidence="1 2" key="1">
    <citation type="submission" date="2024-05" db="EMBL/GenBank/DDBJ databases">
        <authorList>
            <person name="Wallberg A."/>
        </authorList>
    </citation>
    <scope>NUCLEOTIDE SEQUENCE [LARGE SCALE GENOMIC DNA]</scope>
</reference>
<sequence length="415" mass="48136">VIISIRMYGFGKDVMVIKKRLQYILTLDRYTLIEKYDTSIKEPMHNAIFNWIKDDTHLPEHIILLLDTYLNSIEELSTNWLVQSLVSFSCLKGLAWRQPKVLDKEWEKVAWIFFKYSKKLHTIDSYDVEYMEFDAKTKDWMNYIFSPKHCPNPCLRLELLRFMNMFGMHDDGKPRFVINGQNLESGGFHSSLISTICEIHDNYSVLSVHQVPMCSVSDLECAMDHYCVKIRTLLNRDPPQSKIMKIAAILKLTKMFAVLEKERHLINNDPHVNFSAVLEGPYSRFLGLKHAYYNIWDVGPNIYGETELINIISNNHVLQDYAVEALNSISDLCNALDQYHQMLNDTTNGIVSDHRDMILDSLIQTETVLLPKHLLHREVYGITPRGALRIRYFSQLITHEVAGGSDTIIRDCSNQ</sequence>
<dbReference type="EMBL" id="CAXKWB010087122">
    <property type="protein sequence ID" value="CAL4211905.1"/>
    <property type="molecule type" value="Genomic_DNA"/>
</dbReference>
<evidence type="ECO:0000313" key="2">
    <source>
        <dbReference type="Proteomes" id="UP001497623"/>
    </source>
</evidence>
<feature type="non-terminal residue" evidence="1">
    <location>
        <position position="1"/>
    </location>
</feature>
<dbReference type="Proteomes" id="UP001497623">
    <property type="component" value="Unassembled WGS sequence"/>
</dbReference>
<name>A0AAV2SN05_MEGNR</name>
<accession>A0AAV2SN05</accession>
<evidence type="ECO:0000313" key="1">
    <source>
        <dbReference type="EMBL" id="CAL4211905.1"/>
    </source>
</evidence>
<gene>
    <name evidence="1" type="ORF">MNOR_LOCUS38416</name>
</gene>
<dbReference type="AlphaFoldDB" id="A0AAV2SN05"/>